<reference evidence="2" key="1">
    <citation type="journal article" date="2019" name="Int. J. Syst. Evol. Microbiol.">
        <title>The Global Catalogue of Microorganisms (GCM) 10K type strain sequencing project: providing services to taxonomists for standard genome sequencing and annotation.</title>
        <authorList>
            <consortium name="The Broad Institute Genomics Platform"/>
            <consortium name="The Broad Institute Genome Sequencing Center for Infectious Disease"/>
            <person name="Wu L."/>
            <person name="Ma J."/>
        </authorList>
    </citation>
    <scope>NUCLEOTIDE SEQUENCE [LARGE SCALE GENOMIC DNA]</scope>
    <source>
        <strain evidence="2">KCTC 42282</strain>
    </source>
</reference>
<evidence type="ECO:0000313" key="2">
    <source>
        <dbReference type="Proteomes" id="UP001595704"/>
    </source>
</evidence>
<name>A0ABV7UIL4_9HYPH</name>
<evidence type="ECO:0000313" key="1">
    <source>
        <dbReference type="EMBL" id="MFC3638351.1"/>
    </source>
</evidence>
<gene>
    <name evidence="1" type="ORF">ACFONL_13370</name>
</gene>
<protein>
    <submittedName>
        <fullName evidence="1">Uncharacterized protein</fullName>
    </submittedName>
</protein>
<dbReference type="RefSeq" id="WP_191321048.1">
    <property type="nucleotide sequence ID" value="NZ_BNCG01000038.1"/>
</dbReference>
<dbReference type="Proteomes" id="UP001595704">
    <property type="component" value="Unassembled WGS sequence"/>
</dbReference>
<dbReference type="EMBL" id="JBHRYC010000066">
    <property type="protein sequence ID" value="MFC3638351.1"/>
    <property type="molecule type" value="Genomic_DNA"/>
</dbReference>
<sequence length="128" mass="13656">MPDQPRRELIISVDDAIALFLRRTLPSGLVQGSSCTPGSVAIRAATASATMPLDAAVRRLASPQKSIDGFFAHTTAGDADVRAVYGRTLDEINTAIRTPGLARETLSALDVLRGAITWQVNTSQSRHL</sequence>
<keyword evidence="2" id="KW-1185">Reference proteome</keyword>
<accession>A0ABV7UIL4</accession>
<organism evidence="1 2">
    <name type="scientific">Camelimonas fluminis</name>
    <dbReference type="NCBI Taxonomy" id="1576911"/>
    <lineage>
        <taxon>Bacteria</taxon>
        <taxon>Pseudomonadati</taxon>
        <taxon>Pseudomonadota</taxon>
        <taxon>Alphaproteobacteria</taxon>
        <taxon>Hyphomicrobiales</taxon>
        <taxon>Chelatococcaceae</taxon>
        <taxon>Camelimonas</taxon>
    </lineage>
</organism>
<proteinExistence type="predicted"/>
<comment type="caution">
    <text evidence="1">The sequence shown here is derived from an EMBL/GenBank/DDBJ whole genome shotgun (WGS) entry which is preliminary data.</text>
</comment>